<proteinExistence type="predicted"/>
<protein>
    <recommendedName>
        <fullName evidence="3">CusB-like beta-barrel domain-containing protein</fullName>
    </recommendedName>
</protein>
<dbReference type="EMBL" id="PEYO01000005">
    <property type="protein sequence ID" value="PIU03854.1"/>
    <property type="molecule type" value="Genomic_DNA"/>
</dbReference>
<dbReference type="InterPro" id="IPR058792">
    <property type="entry name" value="Beta-barrel_RND_2"/>
</dbReference>
<evidence type="ECO:0000259" key="3">
    <source>
        <dbReference type="Pfam" id="PF25954"/>
    </source>
</evidence>
<feature type="domain" description="CusB-like beta-barrel" evidence="3">
    <location>
        <begin position="143"/>
        <end position="179"/>
    </location>
</feature>
<sequence length="214" mass="23770">MELKGKINASQIAQCKFAISGKLTSINCKVGDIIKKGQLLATLNKIELQAYLDRSLKQYDLERALFDERQKENLTEYEKRKYQDSLDISVKNVEIAKTNLEATDLFSSINGVVVGIDQCYSGDNITPGGFAVTIVDPTSFYFQAELPEENLSQIQIGQTAKITLKAYPEKILEGKVYLLSFSPVKENIYTLFVSLSLPDPSNLRLSLSGTATIT</sequence>
<dbReference type="Gene3D" id="2.40.30.170">
    <property type="match status" value="1"/>
</dbReference>
<dbReference type="AlphaFoldDB" id="A0A2M6XDX0"/>
<comment type="subcellular location">
    <subcellularLocation>
        <location evidence="1">Cell envelope</location>
    </subcellularLocation>
</comment>
<accession>A0A2M6XDX0</accession>
<dbReference type="GO" id="GO:0030313">
    <property type="term" value="C:cell envelope"/>
    <property type="evidence" value="ECO:0007669"/>
    <property type="project" value="UniProtKB-SubCell"/>
</dbReference>
<gene>
    <name evidence="4" type="ORF">COT44_01055</name>
</gene>
<dbReference type="Pfam" id="PF25954">
    <property type="entry name" value="Beta-barrel_RND_2"/>
    <property type="match status" value="1"/>
</dbReference>
<reference evidence="5" key="1">
    <citation type="submission" date="2017-09" db="EMBL/GenBank/DDBJ databases">
        <title>Depth-based differentiation of microbial function through sediment-hosted aquifers and enrichment of novel symbionts in the deep terrestrial subsurface.</title>
        <authorList>
            <person name="Probst A.J."/>
            <person name="Ladd B."/>
            <person name="Jarett J.K."/>
            <person name="Geller-Mcgrath D.E."/>
            <person name="Sieber C.M.K."/>
            <person name="Emerson J.B."/>
            <person name="Anantharaman K."/>
            <person name="Thomas B.C."/>
            <person name="Malmstrom R."/>
            <person name="Stieglmeier M."/>
            <person name="Klingl A."/>
            <person name="Woyke T."/>
            <person name="Ryan C.M."/>
            <person name="Banfield J.F."/>
        </authorList>
    </citation>
    <scope>NUCLEOTIDE SEQUENCE [LARGE SCALE GENOMIC DNA]</scope>
</reference>
<comment type="caution">
    <text evidence="4">The sequence shown here is derived from an EMBL/GenBank/DDBJ whole genome shotgun (WGS) entry which is preliminary data.</text>
</comment>
<dbReference type="PANTHER" id="PTHR32347:SF14">
    <property type="entry name" value="EFFLUX SYSTEM COMPONENT YKNX-RELATED"/>
    <property type="match status" value="1"/>
</dbReference>
<evidence type="ECO:0000256" key="1">
    <source>
        <dbReference type="ARBA" id="ARBA00004196"/>
    </source>
</evidence>
<dbReference type="Gene3D" id="2.40.50.100">
    <property type="match status" value="1"/>
</dbReference>
<dbReference type="InterPro" id="IPR050465">
    <property type="entry name" value="UPF0194_transport"/>
</dbReference>
<evidence type="ECO:0000313" key="4">
    <source>
        <dbReference type="EMBL" id="PIU03854.1"/>
    </source>
</evidence>
<dbReference type="Proteomes" id="UP000228996">
    <property type="component" value="Unassembled WGS sequence"/>
</dbReference>
<keyword evidence="2" id="KW-0175">Coiled coil</keyword>
<dbReference type="SUPFAM" id="SSF111369">
    <property type="entry name" value="HlyD-like secretion proteins"/>
    <property type="match status" value="1"/>
</dbReference>
<organism evidence="4 5">
    <name type="scientific">Candidatus Shapirobacteria bacterium CG08_land_8_20_14_0_20_39_18</name>
    <dbReference type="NCBI Taxonomy" id="1974883"/>
    <lineage>
        <taxon>Bacteria</taxon>
        <taxon>Candidatus Shapironibacteriota</taxon>
    </lineage>
</organism>
<name>A0A2M6XDX0_9BACT</name>
<dbReference type="PANTHER" id="PTHR32347">
    <property type="entry name" value="EFFLUX SYSTEM COMPONENT YKNX-RELATED"/>
    <property type="match status" value="1"/>
</dbReference>
<evidence type="ECO:0000313" key="5">
    <source>
        <dbReference type="Proteomes" id="UP000228996"/>
    </source>
</evidence>
<evidence type="ECO:0000256" key="2">
    <source>
        <dbReference type="ARBA" id="ARBA00023054"/>
    </source>
</evidence>